<accession>A0AAV1T3K7</accession>
<dbReference type="InterPro" id="IPR052396">
    <property type="entry name" value="Meiotic_Drive_Suppr_Kinase"/>
</dbReference>
<name>A0AAV1T3K7_9STRA</name>
<dbReference type="InterPro" id="IPR000719">
    <property type="entry name" value="Prot_kinase_dom"/>
</dbReference>
<protein>
    <recommendedName>
        <fullName evidence="1">Protein kinase domain-containing protein</fullName>
    </recommendedName>
</protein>
<dbReference type="GO" id="GO:0005524">
    <property type="term" value="F:ATP binding"/>
    <property type="evidence" value="ECO:0007669"/>
    <property type="project" value="InterPro"/>
</dbReference>
<dbReference type="EMBL" id="CAKLBY020000004">
    <property type="protein sequence ID" value="CAK7894542.1"/>
    <property type="molecule type" value="Genomic_DNA"/>
</dbReference>
<gene>
    <name evidence="2" type="ORF">PM001_LOCUS823</name>
</gene>
<reference evidence="2" key="1">
    <citation type="submission" date="2024-01" db="EMBL/GenBank/DDBJ databases">
        <authorList>
            <person name="Webb A."/>
        </authorList>
    </citation>
    <scope>NUCLEOTIDE SEQUENCE</scope>
    <source>
        <strain evidence="2">Pm1</strain>
    </source>
</reference>
<evidence type="ECO:0000259" key="1">
    <source>
        <dbReference type="PROSITE" id="PS50011"/>
    </source>
</evidence>
<dbReference type="AlphaFoldDB" id="A0AAV1T3K7"/>
<dbReference type="Proteomes" id="UP001162060">
    <property type="component" value="Unassembled WGS sequence"/>
</dbReference>
<sequence length="103" mass="11287">MEPAGCSLEEAILEEQQRASRKLPPLCCGVGVRHGAMKALKTMHAKGLVHGDMQLNNIMFDIGTGQVKSIDFGLTKLGGRAEQKRELEYLNDLLLEAEEHAAK</sequence>
<dbReference type="SUPFAM" id="SSF56112">
    <property type="entry name" value="Protein kinase-like (PK-like)"/>
    <property type="match status" value="1"/>
</dbReference>
<organism evidence="2 3">
    <name type="scientific">Peronospora matthiolae</name>
    <dbReference type="NCBI Taxonomy" id="2874970"/>
    <lineage>
        <taxon>Eukaryota</taxon>
        <taxon>Sar</taxon>
        <taxon>Stramenopiles</taxon>
        <taxon>Oomycota</taxon>
        <taxon>Peronosporomycetes</taxon>
        <taxon>Peronosporales</taxon>
        <taxon>Peronosporaceae</taxon>
        <taxon>Peronospora</taxon>
    </lineage>
</organism>
<dbReference type="GO" id="GO:0004672">
    <property type="term" value="F:protein kinase activity"/>
    <property type="evidence" value="ECO:0007669"/>
    <property type="project" value="InterPro"/>
</dbReference>
<evidence type="ECO:0000313" key="3">
    <source>
        <dbReference type="Proteomes" id="UP001162060"/>
    </source>
</evidence>
<dbReference type="Gene3D" id="1.10.510.10">
    <property type="entry name" value="Transferase(Phosphotransferase) domain 1"/>
    <property type="match status" value="1"/>
</dbReference>
<dbReference type="InterPro" id="IPR011009">
    <property type="entry name" value="Kinase-like_dom_sf"/>
</dbReference>
<proteinExistence type="predicted"/>
<dbReference type="PANTHER" id="PTHR37171:SF1">
    <property type="entry name" value="SERINE_THREONINE-PROTEIN KINASE YRZF-RELATED"/>
    <property type="match status" value="1"/>
</dbReference>
<dbReference type="PANTHER" id="PTHR37171">
    <property type="entry name" value="SERINE/THREONINE-PROTEIN KINASE YRZF-RELATED"/>
    <property type="match status" value="1"/>
</dbReference>
<dbReference type="PROSITE" id="PS50011">
    <property type="entry name" value="PROTEIN_KINASE_DOM"/>
    <property type="match status" value="1"/>
</dbReference>
<feature type="domain" description="Protein kinase" evidence="1">
    <location>
        <begin position="1"/>
        <end position="103"/>
    </location>
</feature>
<dbReference type="Pfam" id="PF00069">
    <property type="entry name" value="Pkinase"/>
    <property type="match status" value="1"/>
</dbReference>
<comment type="caution">
    <text evidence="2">The sequence shown here is derived from an EMBL/GenBank/DDBJ whole genome shotgun (WGS) entry which is preliminary data.</text>
</comment>
<evidence type="ECO:0000313" key="2">
    <source>
        <dbReference type="EMBL" id="CAK7894542.1"/>
    </source>
</evidence>